<feature type="region of interest" description="Disordered" evidence="1">
    <location>
        <begin position="1"/>
        <end position="75"/>
    </location>
</feature>
<keyword evidence="3" id="KW-1185">Reference proteome</keyword>
<comment type="caution">
    <text evidence="2">The sequence shown here is derived from an EMBL/GenBank/DDBJ whole genome shotgun (WGS) entry which is preliminary data.</text>
</comment>
<name>A0ABR4DVK3_9PEZI</name>
<protein>
    <submittedName>
        <fullName evidence="2">Uncharacterized protein</fullName>
    </submittedName>
</protein>
<gene>
    <name evidence="2" type="ORF">FJTKL_03232</name>
</gene>
<accession>A0ABR4DVK3</accession>
<organism evidence="2 3">
    <name type="scientific">Diaporthe vaccinii</name>
    <dbReference type="NCBI Taxonomy" id="105482"/>
    <lineage>
        <taxon>Eukaryota</taxon>
        <taxon>Fungi</taxon>
        <taxon>Dikarya</taxon>
        <taxon>Ascomycota</taxon>
        <taxon>Pezizomycotina</taxon>
        <taxon>Sordariomycetes</taxon>
        <taxon>Sordariomycetidae</taxon>
        <taxon>Diaporthales</taxon>
        <taxon>Diaporthaceae</taxon>
        <taxon>Diaporthe</taxon>
        <taxon>Diaporthe eres species complex</taxon>
    </lineage>
</organism>
<reference evidence="2 3" key="1">
    <citation type="submission" date="2024-03" db="EMBL/GenBank/DDBJ databases">
        <title>A high-quality draft genome sequence of Diaporthe vaccinii, a causative agent of upright dieback and viscid rot disease in cranberry plants.</title>
        <authorList>
            <person name="Sarrasin M."/>
            <person name="Lang B.F."/>
            <person name="Burger G."/>
        </authorList>
    </citation>
    <scope>NUCLEOTIDE SEQUENCE [LARGE SCALE GENOMIC DNA]</scope>
    <source>
        <strain evidence="2 3">IS7</strain>
    </source>
</reference>
<evidence type="ECO:0000313" key="3">
    <source>
        <dbReference type="Proteomes" id="UP001600888"/>
    </source>
</evidence>
<evidence type="ECO:0000256" key="1">
    <source>
        <dbReference type="SAM" id="MobiDB-lite"/>
    </source>
</evidence>
<dbReference type="Proteomes" id="UP001600888">
    <property type="component" value="Unassembled WGS sequence"/>
</dbReference>
<proteinExistence type="predicted"/>
<dbReference type="EMBL" id="JBAWTH010000157">
    <property type="protein sequence ID" value="KAL2274396.1"/>
    <property type="molecule type" value="Genomic_DNA"/>
</dbReference>
<sequence length="75" mass="7999">MGTRTPPPSSTRGQLVHSGPTQVQPDQIEGPRFHQRYGNILYGKGSAGAGRVRQQMGDDTAHPKPTSVGAPARHL</sequence>
<evidence type="ECO:0000313" key="2">
    <source>
        <dbReference type="EMBL" id="KAL2274396.1"/>
    </source>
</evidence>